<feature type="compositionally biased region" description="Acidic residues" evidence="2">
    <location>
        <begin position="66"/>
        <end position="75"/>
    </location>
</feature>
<protein>
    <recommendedName>
        <fullName evidence="5">No apical meristem-associated C-terminal domain-containing protein</fullName>
    </recommendedName>
</protein>
<dbReference type="AlphaFoldDB" id="A0AAD2JXM7"/>
<proteinExistence type="predicted"/>
<keyword evidence="1" id="KW-0175">Coiled coil</keyword>
<evidence type="ECO:0000256" key="2">
    <source>
        <dbReference type="SAM" id="MobiDB-lite"/>
    </source>
</evidence>
<comment type="caution">
    <text evidence="3">The sequence shown here is derived from an EMBL/GenBank/DDBJ whole genome shotgun (WGS) entry which is preliminary data.</text>
</comment>
<name>A0AAD2JXM7_9AGAR</name>
<gene>
    <name evidence="3" type="ORF">MYCIT1_LOCUS10279</name>
</gene>
<dbReference type="Proteomes" id="UP001295794">
    <property type="component" value="Unassembled WGS sequence"/>
</dbReference>
<evidence type="ECO:0000256" key="1">
    <source>
        <dbReference type="SAM" id="Coils"/>
    </source>
</evidence>
<feature type="compositionally biased region" description="Basic and acidic residues" evidence="2">
    <location>
        <begin position="166"/>
        <end position="179"/>
    </location>
</feature>
<feature type="region of interest" description="Disordered" evidence="2">
    <location>
        <begin position="22"/>
        <end position="87"/>
    </location>
</feature>
<feature type="compositionally biased region" description="Low complexity" evidence="2">
    <location>
        <begin position="45"/>
        <end position="64"/>
    </location>
</feature>
<evidence type="ECO:0000313" key="3">
    <source>
        <dbReference type="EMBL" id="CAK5267610.1"/>
    </source>
</evidence>
<organism evidence="3 4">
    <name type="scientific">Mycena citricolor</name>
    <dbReference type="NCBI Taxonomy" id="2018698"/>
    <lineage>
        <taxon>Eukaryota</taxon>
        <taxon>Fungi</taxon>
        <taxon>Dikarya</taxon>
        <taxon>Basidiomycota</taxon>
        <taxon>Agaricomycotina</taxon>
        <taxon>Agaricomycetes</taxon>
        <taxon>Agaricomycetidae</taxon>
        <taxon>Agaricales</taxon>
        <taxon>Marasmiineae</taxon>
        <taxon>Mycenaceae</taxon>
        <taxon>Mycena</taxon>
    </lineage>
</organism>
<feature type="coiled-coil region" evidence="1">
    <location>
        <begin position="382"/>
        <end position="432"/>
    </location>
</feature>
<accession>A0AAD2JXM7</accession>
<sequence>MSSCHVTVPYSTLFSLLSTIGNPRKKKNANEGTSDVIKKQKAASRKVTTTKVTTKATDAKATAAEDGNDDDTIEVEDGKRSKGDSIPWEKNPAWIAKAIEFLVDNPSFRRKLYSDSTSDATAQGRVKVQGKTTKLQMYEMMMDYVAGVKSAEEMKEDAAKAASGSKDSDGLVAEDKETGGEDTDDEANNTGVLSPENVAMYLGNRERFAKSLQQQFSRMKKQYGTHVKTLYDTGGGVKSEEEQANLIEKIREQFVHWDDLHAFWRELPNYNPVGVSNAKSGGNHAKRAGTIFGMEPIYNSEDRKETSVWKELSVDTPSSPRSRSEASSEAGAIDADEDDREVVVEGKDTKPIKSKPEKQHKLKRRAAFDIESLDEIHQQELAESANRSRERLALELQREENKRRKLDNDKERMKMEREARQAQLQRDQMMMNMMQQMMGFNRRNGGVGAQMGPPQGPYGGGNMGQQPQNYDAGENTGQQQNPGYHTDGLLSPSSLSGFSYGDAGNSQFSGSSSPSQYRFD</sequence>
<evidence type="ECO:0008006" key="5">
    <source>
        <dbReference type="Google" id="ProtNLM"/>
    </source>
</evidence>
<dbReference type="EMBL" id="CAVNYO010000128">
    <property type="protein sequence ID" value="CAK5267610.1"/>
    <property type="molecule type" value="Genomic_DNA"/>
</dbReference>
<feature type="compositionally biased region" description="Low complexity" evidence="2">
    <location>
        <begin position="488"/>
        <end position="520"/>
    </location>
</feature>
<reference evidence="3" key="1">
    <citation type="submission" date="2023-11" db="EMBL/GenBank/DDBJ databases">
        <authorList>
            <person name="De Vega J J."/>
            <person name="De Vega J J."/>
        </authorList>
    </citation>
    <scope>NUCLEOTIDE SEQUENCE</scope>
</reference>
<feature type="region of interest" description="Disordered" evidence="2">
    <location>
        <begin position="157"/>
        <end position="191"/>
    </location>
</feature>
<feature type="region of interest" description="Disordered" evidence="2">
    <location>
        <begin position="308"/>
        <end position="342"/>
    </location>
</feature>
<evidence type="ECO:0000313" key="4">
    <source>
        <dbReference type="Proteomes" id="UP001295794"/>
    </source>
</evidence>
<keyword evidence="4" id="KW-1185">Reference proteome</keyword>
<feature type="compositionally biased region" description="Low complexity" evidence="2">
    <location>
        <begin position="317"/>
        <end position="330"/>
    </location>
</feature>
<feature type="region of interest" description="Disordered" evidence="2">
    <location>
        <begin position="443"/>
        <end position="520"/>
    </location>
</feature>